<evidence type="ECO:0000256" key="4">
    <source>
        <dbReference type="ARBA" id="ARBA00023242"/>
    </source>
</evidence>
<feature type="region of interest" description="Disordered" evidence="7">
    <location>
        <begin position="274"/>
        <end position="325"/>
    </location>
</feature>
<evidence type="ECO:0000256" key="3">
    <source>
        <dbReference type="ARBA" id="ARBA00023155"/>
    </source>
</evidence>
<dbReference type="Proteomes" id="UP000192596">
    <property type="component" value="Unassembled WGS sequence"/>
</dbReference>
<evidence type="ECO:0000256" key="2">
    <source>
        <dbReference type="ARBA" id="ARBA00023125"/>
    </source>
</evidence>
<dbReference type="SMART" id="SM00389">
    <property type="entry name" value="HOX"/>
    <property type="match status" value="1"/>
</dbReference>
<gene>
    <name evidence="9" type="ORF">B0A48_04371</name>
</gene>
<comment type="caution">
    <text evidence="9">The sequence shown here is derived from an EMBL/GenBank/DDBJ whole genome shotgun (WGS) entry which is preliminary data.</text>
</comment>
<dbReference type="CDD" id="cd00086">
    <property type="entry name" value="homeodomain"/>
    <property type="match status" value="1"/>
</dbReference>
<comment type="subcellular location">
    <subcellularLocation>
        <location evidence="1 5 6">Nucleus</location>
    </subcellularLocation>
</comment>
<evidence type="ECO:0000256" key="1">
    <source>
        <dbReference type="ARBA" id="ARBA00004123"/>
    </source>
</evidence>
<feature type="region of interest" description="Disordered" evidence="7">
    <location>
        <begin position="475"/>
        <end position="510"/>
    </location>
</feature>
<feature type="region of interest" description="Disordered" evidence="7">
    <location>
        <begin position="438"/>
        <end position="457"/>
    </location>
</feature>
<dbReference type="PANTHER" id="PTHR24323">
    <property type="entry name" value="CEH-10 HOMEODOMAIN-CONTAINING HOMOLOG"/>
    <property type="match status" value="1"/>
</dbReference>
<proteinExistence type="predicted"/>
<dbReference type="STRING" id="1507870.A0A1V8TF55"/>
<dbReference type="PROSITE" id="PS50071">
    <property type="entry name" value="HOMEOBOX_2"/>
    <property type="match status" value="1"/>
</dbReference>
<keyword evidence="10" id="KW-1185">Reference proteome</keyword>
<dbReference type="InParanoid" id="A0A1V8TF55"/>
<keyword evidence="3 5" id="KW-0371">Homeobox</keyword>
<dbReference type="GO" id="GO:0000981">
    <property type="term" value="F:DNA-binding transcription factor activity, RNA polymerase II-specific"/>
    <property type="evidence" value="ECO:0007669"/>
    <property type="project" value="InterPro"/>
</dbReference>
<feature type="region of interest" description="Disordered" evidence="7">
    <location>
        <begin position="371"/>
        <end position="392"/>
    </location>
</feature>
<sequence length="544" mass="58964">MHPLCVANARLVLRHRQVESSRVQEVTGTRVEDVFKAVESPIGQAEKLTSQTLYAIKLLTLLNSPEDQIALEAAYSRDPKPDKIARQELVKLVAMGEKEVQIWFQNRRQSSRRKSRPLLPHEVAQYHAARAGQLGEHAAYREPDANPESDDSNATIADEGMHPVCRDTATGQHRDVVGGSNLKSPMGGSLPSAASQPLRRTSSMSQLPSSSFVAATTSNVGYFSNKRRESAMHQHDDGSSLIASRMCIPSSERQLKKSSSIVRLAMDADGAARITTKDGSSPSPPRPLQDAAQTTLDVSQGPAPAALDLRSSTNSSQSLRRSMSGRSRDSRAWEFWCDKDSRTELEDKSAADESGSASNAIGLMRATSGRSILGPLTGRRNPGLHRTSSAKRARLDQAHSGLIRSSTSGGRLQQGRHEAASIRAPKLRYSLSNAQVIIPGNDSDKENWSPDRAVTAASDDLTKPVNKGVLSEKRGAVNAARSGRKQSPLKGRLRRTGDDENADPDADPELAAFMRSGRRSRSISGDEELDCVQGLLSLSQGAWR</sequence>
<dbReference type="PANTHER" id="PTHR24323:SF7">
    <property type="entry name" value="HOMEOBOX DOMAIN-CONTAINING PROTEIN"/>
    <property type="match status" value="1"/>
</dbReference>
<reference evidence="10" key="1">
    <citation type="submission" date="2017-03" db="EMBL/GenBank/DDBJ databases">
        <title>Genomes of endolithic fungi from Antarctica.</title>
        <authorList>
            <person name="Coleine C."/>
            <person name="Masonjones S."/>
            <person name="Stajich J.E."/>
        </authorList>
    </citation>
    <scope>NUCLEOTIDE SEQUENCE [LARGE SCALE GENOMIC DNA]</scope>
    <source>
        <strain evidence="10">CCFEE 5527</strain>
    </source>
</reference>
<organism evidence="9 10">
    <name type="scientific">Cryoendolithus antarcticus</name>
    <dbReference type="NCBI Taxonomy" id="1507870"/>
    <lineage>
        <taxon>Eukaryota</taxon>
        <taxon>Fungi</taxon>
        <taxon>Dikarya</taxon>
        <taxon>Ascomycota</taxon>
        <taxon>Pezizomycotina</taxon>
        <taxon>Dothideomycetes</taxon>
        <taxon>Dothideomycetidae</taxon>
        <taxon>Cladosporiales</taxon>
        <taxon>Cladosporiaceae</taxon>
        <taxon>Cryoendolithus</taxon>
    </lineage>
</organism>
<dbReference type="OrthoDB" id="6159439at2759"/>
<evidence type="ECO:0000256" key="6">
    <source>
        <dbReference type="RuleBase" id="RU000682"/>
    </source>
</evidence>
<dbReference type="InterPro" id="IPR001356">
    <property type="entry name" value="HD"/>
</dbReference>
<keyword evidence="4 5" id="KW-0539">Nucleus</keyword>
<dbReference type="GO" id="GO:0000976">
    <property type="term" value="F:transcription cis-regulatory region binding"/>
    <property type="evidence" value="ECO:0007669"/>
    <property type="project" value="TreeGrafter"/>
</dbReference>
<dbReference type="PROSITE" id="PS00027">
    <property type="entry name" value="HOMEOBOX_1"/>
    <property type="match status" value="1"/>
</dbReference>
<dbReference type="InterPro" id="IPR017970">
    <property type="entry name" value="Homeobox_CS"/>
</dbReference>
<feature type="DNA-binding region" description="Homeobox" evidence="5">
    <location>
        <begin position="73"/>
        <end position="115"/>
    </location>
</feature>
<feature type="compositionally biased region" description="Low complexity" evidence="7">
    <location>
        <begin position="310"/>
        <end position="325"/>
    </location>
</feature>
<accession>A0A1V8TF55</accession>
<evidence type="ECO:0000313" key="9">
    <source>
        <dbReference type="EMBL" id="OQO10016.1"/>
    </source>
</evidence>
<evidence type="ECO:0000256" key="5">
    <source>
        <dbReference type="PROSITE-ProRule" id="PRU00108"/>
    </source>
</evidence>
<dbReference type="AlphaFoldDB" id="A0A1V8TF55"/>
<feature type="region of interest" description="Disordered" evidence="7">
    <location>
        <begin position="344"/>
        <end position="363"/>
    </location>
</feature>
<dbReference type="EMBL" id="NAJO01000009">
    <property type="protein sequence ID" value="OQO10016.1"/>
    <property type="molecule type" value="Genomic_DNA"/>
</dbReference>
<evidence type="ECO:0000313" key="10">
    <source>
        <dbReference type="Proteomes" id="UP000192596"/>
    </source>
</evidence>
<feature type="domain" description="Homeobox" evidence="8">
    <location>
        <begin position="71"/>
        <end position="114"/>
    </location>
</feature>
<dbReference type="InterPro" id="IPR051775">
    <property type="entry name" value="Homeobox_domain"/>
</dbReference>
<dbReference type="GO" id="GO:0005634">
    <property type="term" value="C:nucleus"/>
    <property type="evidence" value="ECO:0007669"/>
    <property type="project" value="UniProtKB-SubCell"/>
</dbReference>
<keyword evidence="2 5" id="KW-0238">DNA-binding</keyword>
<name>A0A1V8TF55_9PEZI</name>
<dbReference type="Pfam" id="PF00046">
    <property type="entry name" value="Homeodomain"/>
    <property type="match status" value="1"/>
</dbReference>
<dbReference type="Gene3D" id="1.10.10.60">
    <property type="entry name" value="Homeodomain-like"/>
    <property type="match status" value="1"/>
</dbReference>
<protein>
    <recommendedName>
        <fullName evidence="8">Homeobox domain-containing protein</fullName>
    </recommendedName>
</protein>
<dbReference type="SUPFAM" id="SSF46689">
    <property type="entry name" value="Homeodomain-like"/>
    <property type="match status" value="1"/>
</dbReference>
<feature type="compositionally biased region" description="Acidic residues" evidence="7">
    <location>
        <begin position="499"/>
        <end position="508"/>
    </location>
</feature>
<dbReference type="InterPro" id="IPR009057">
    <property type="entry name" value="Homeodomain-like_sf"/>
</dbReference>
<evidence type="ECO:0000259" key="8">
    <source>
        <dbReference type="PROSITE" id="PS50071"/>
    </source>
</evidence>
<evidence type="ECO:0000256" key="7">
    <source>
        <dbReference type="SAM" id="MobiDB-lite"/>
    </source>
</evidence>